<feature type="transmembrane region" description="Helical" evidence="1">
    <location>
        <begin position="43"/>
        <end position="66"/>
    </location>
</feature>
<feature type="transmembrane region" description="Helical" evidence="1">
    <location>
        <begin position="72"/>
        <end position="90"/>
    </location>
</feature>
<organism evidence="2 3">
    <name type="scientific">Psychroserpens ponticola</name>
    <dbReference type="NCBI Taxonomy" id="2932268"/>
    <lineage>
        <taxon>Bacteria</taxon>
        <taxon>Pseudomonadati</taxon>
        <taxon>Bacteroidota</taxon>
        <taxon>Flavobacteriia</taxon>
        <taxon>Flavobacteriales</taxon>
        <taxon>Flavobacteriaceae</taxon>
        <taxon>Psychroserpens</taxon>
    </lineage>
</organism>
<evidence type="ECO:0000256" key="1">
    <source>
        <dbReference type="SAM" id="Phobius"/>
    </source>
</evidence>
<keyword evidence="3" id="KW-1185">Reference proteome</keyword>
<feature type="transmembrane region" description="Helical" evidence="1">
    <location>
        <begin position="12"/>
        <end position="36"/>
    </location>
</feature>
<dbReference type="InterPro" id="IPR032809">
    <property type="entry name" value="Put_HupE_UreJ"/>
</dbReference>
<dbReference type="Pfam" id="PF13795">
    <property type="entry name" value="HupE_UreJ_2"/>
    <property type="match status" value="1"/>
</dbReference>
<reference evidence="2 3" key="1">
    <citation type="submission" date="2023-01" db="EMBL/GenBank/DDBJ databases">
        <title>Psychroserpens ponticola sp. nov., isolated from seawater.</title>
        <authorList>
            <person name="Kristyanto S."/>
            <person name="Jung J."/>
            <person name="Kim J.M."/>
            <person name="Jeon C.O."/>
        </authorList>
    </citation>
    <scope>NUCLEOTIDE SEQUENCE [LARGE SCALE GENOMIC DNA]</scope>
    <source>
        <strain evidence="2 3">MSW6</strain>
    </source>
</reference>
<proteinExistence type="predicted"/>
<accession>A0ABY7RZ79</accession>
<sequence length="196" mass="22119">MIDNFISNLQDGIYHVLHFSAFDHILFLIVLTLPYLFKDWKRLLLIITLFTFGHCISLSLVTYNIISVDIKVISFLIPLTISIVALFNIFTSGKKILQTKTGLLFLIAFIFGLVHGLGFENDLNSLISASENKLLAILEIALGIEIGQLVITFIVIFLSFLCQTIFRFSKRDWVMVISSIVLGCVLPMLINSKLFS</sequence>
<dbReference type="RefSeq" id="WP_249996385.1">
    <property type="nucleotide sequence ID" value="NZ_CP116221.1"/>
</dbReference>
<feature type="transmembrane region" description="Helical" evidence="1">
    <location>
        <begin position="134"/>
        <end position="161"/>
    </location>
</feature>
<feature type="transmembrane region" description="Helical" evidence="1">
    <location>
        <begin position="102"/>
        <end position="119"/>
    </location>
</feature>
<keyword evidence="1" id="KW-0472">Membrane</keyword>
<dbReference type="EMBL" id="CP116221">
    <property type="protein sequence ID" value="WCO01971.1"/>
    <property type="molecule type" value="Genomic_DNA"/>
</dbReference>
<feature type="transmembrane region" description="Helical" evidence="1">
    <location>
        <begin position="173"/>
        <end position="190"/>
    </location>
</feature>
<evidence type="ECO:0000313" key="3">
    <source>
        <dbReference type="Proteomes" id="UP001202717"/>
    </source>
</evidence>
<gene>
    <name evidence="2" type="ORF">MUN68_000425</name>
</gene>
<dbReference type="Proteomes" id="UP001202717">
    <property type="component" value="Chromosome"/>
</dbReference>
<protein>
    <submittedName>
        <fullName evidence="2">HupE/UreJ family protein</fullName>
    </submittedName>
</protein>
<evidence type="ECO:0000313" key="2">
    <source>
        <dbReference type="EMBL" id="WCO01971.1"/>
    </source>
</evidence>
<name>A0ABY7RZ79_9FLAO</name>
<keyword evidence="1" id="KW-1133">Transmembrane helix</keyword>
<keyword evidence="1" id="KW-0812">Transmembrane</keyword>